<dbReference type="RefSeq" id="WP_378136178.1">
    <property type="nucleotide sequence ID" value="NZ_JBHSMI010000029.1"/>
</dbReference>
<dbReference type="CDD" id="cd07958">
    <property type="entry name" value="Anticodon_Ia_Leu_BEm"/>
    <property type="match status" value="1"/>
</dbReference>
<feature type="binding site" evidence="9">
    <location>
        <position position="585"/>
    </location>
    <ligand>
        <name>ATP</name>
        <dbReference type="ChEBI" id="CHEBI:30616"/>
    </ligand>
</feature>
<dbReference type="InterPro" id="IPR015413">
    <property type="entry name" value="Methionyl/Leucyl_tRNA_Synth"/>
</dbReference>
<evidence type="ECO:0000256" key="8">
    <source>
        <dbReference type="ARBA" id="ARBA00047469"/>
    </source>
</evidence>
<evidence type="ECO:0000256" key="1">
    <source>
        <dbReference type="ARBA" id="ARBA00005594"/>
    </source>
</evidence>
<keyword evidence="5 9" id="KW-0067">ATP-binding</keyword>
<protein>
    <recommendedName>
        <fullName evidence="9">Leucine--tRNA ligase</fullName>
        <ecNumber evidence="9">6.1.1.4</ecNumber>
    </recommendedName>
    <alternativeName>
        <fullName evidence="9">Leucyl-tRNA synthetase</fullName>
        <shortName evidence="9">LeuRS</shortName>
    </alternativeName>
</protein>
<evidence type="ECO:0000259" key="14">
    <source>
        <dbReference type="Pfam" id="PF13603"/>
    </source>
</evidence>
<dbReference type="EMBL" id="JBHSMI010000029">
    <property type="protein sequence ID" value="MFC5405164.1"/>
    <property type="molecule type" value="Genomic_DNA"/>
</dbReference>
<dbReference type="Pfam" id="PF09334">
    <property type="entry name" value="tRNA-synt_1g"/>
    <property type="match status" value="1"/>
</dbReference>
<dbReference type="SUPFAM" id="SSF50677">
    <property type="entry name" value="ValRS/IleRS/LeuRS editing domain"/>
    <property type="match status" value="1"/>
</dbReference>
<keyword evidence="7 9" id="KW-0030">Aminoacyl-tRNA synthetase</keyword>
<dbReference type="InterPro" id="IPR002300">
    <property type="entry name" value="aa-tRNA-synth_Ia"/>
</dbReference>
<evidence type="ECO:0000313" key="15">
    <source>
        <dbReference type="EMBL" id="MFC5405164.1"/>
    </source>
</evidence>
<reference evidence="16" key="1">
    <citation type="journal article" date="2019" name="Int. J. Syst. Evol. Microbiol.">
        <title>The Global Catalogue of Microorganisms (GCM) 10K type strain sequencing project: providing services to taxonomists for standard genome sequencing and annotation.</title>
        <authorList>
            <consortium name="The Broad Institute Genomics Platform"/>
            <consortium name="The Broad Institute Genome Sequencing Center for Infectious Disease"/>
            <person name="Wu L."/>
            <person name="Ma J."/>
        </authorList>
    </citation>
    <scope>NUCLEOTIDE SEQUENCE [LARGE SCALE GENOMIC DNA]</scope>
    <source>
        <strain evidence="16">CGMCC 1.18575</strain>
    </source>
</reference>
<dbReference type="EC" id="6.1.1.4" evidence="9"/>
<keyword evidence="6 9" id="KW-0648">Protein biosynthesis</keyword>
<dbReference type="CDD" id="cd00812">
    <property type="entry name" value="LeuRS_core"/>
    <property type="match status" value="1"/>
</dbReference>
<dbReference type="PANTHER" id="PTHR43740">
    <property type="entry name" value="LEUCYL-TRNA SYNTHETASE"/>
    <property type="match status" value="1"/>
</dbReference>
<comment type="similarity">
    <text evidence="1 9 10">Belongs to the class-I aminoacyl-tRNA synthetase family.</text>
</comment>
<sequence>MSHDNAHGYQPTKIEPKWQKVWDGNKTFRTTEDAGKPKFYALDMFPYPSGAGLHVGHPEGYTATDIVSRYKRMKGFNVLHPMGWDAFGLPAEQYALQTGRHPREITFENIDNFRRQIKSLGFSYDWDREFSTTDPDYYKWTQWIFIQLYKKGLAYVAEVPVNWCPALGTVLANEEVIDGLSERGGHPVIRKPMRQWMLKITEYAERLLEDLEELDWSESIKDMQRNWIGKSSGAEVTFAIDGHDAALIVFTTRPDTLFGATYCVLAPEHELIGSIASAEQKATVEAYVEQAARKSDLERTDLAKDKSGVFTGAYAINPVNGAKLPIWIADYVLGGYGTGAIMAVPGHDDRDWEFAKKFGLPIIEVVEGGNVEEAAYTGDGKLVNSDFLNGLATKEAIAAMIARLEQDGKGQGKVTYRLRDWLFSRQRYWGEPIPVLHYEDGTMDTVPEEDLPLLLPDVDAIQPSGTGESPLANVTEWVNVVDPRNGKKARRETNTMPQWAGSCWYYLRFIDPKNADAICSPEKQKEWLPVDLYIGGAEHAVLHLLYARFWHKVLYDIGVVNTKEPFHKLVNQGMILGTNNEKMSKSRGNVINPDDIVTEFGADTLRLYEMFMGPLEATKPWNTNGVEGVFKFLARVWRLFVNEETGELNAKIQDVPGDETFRRTWHKSLKKVGEDFENLRFNTAISQLMIFVNEAYKTETLPKQAMIDFVQMISPLAPHIAEELWEKLGFAAGSISYAAWPAFDVAMTVDSEVEIVVQVNGKIADRLKVAADLDETGMQAAANESEKVKELLAGKTVRKVIAVKGKLVNIVAN</sequence>
<evidence type="ECO:0000256" key="5">
    <source>
        <dbReference type="ARBA" id="ARBA00022840"/>
    </source>
</evidence>
<comment type="catalytic activity">
    <reaction evidence="8 9">
        <text>tRNA(Leu) + L-leucine + ATP = L-leucyl-tRNA(Leu) + AMP + diphosphate</text>
        <dbReference type="Rhea" id="RHEA:11688"/>
        <dbReference type="Rhea" id="RHEA-COMP:9613"/>
        <dbReference type="Rhea" id="RHEA-COMP:9622"/>
        <dbReference type="ChEBI" id="CHEBI:30616"/>
        <dbReference type="ChEBI" id="CHEBI:33019"/>
        <dbReference type="ChEBI" id="CHEBI:57427"/>
        <dbReference type="ChEBI" id="CHEBI:78442"/>
        <dbReference type="ChEBI" id="CHEBI:78494"/>
        <dbReference type="ChEBI" id="CHEBI:456215"/>
        <dbReference type="EC" id="6.1.1.4"/>
    </reaction>
</comment>
<proteinExistence type="inferred from homology"/>
<dbReference type="HAMAP" id="MF_00049_B">
    <property type="entry name" value="Leu_tRNA_synth_B"/>
    <property type="match status" value="1"/>
</dbReference>
<keyword evidence="3 9" id="KW-0436">Ligase</keyword>
<evidence type="ECO:0000256" key="3">
    <source>
        <dbReference type="ARBA" id="ARBA00022598"/>
    </source>
</evidence>
<feature type="domain" description="Methionyl/Valyl/Leucyl/Isoleucyl-tRNA synthetase anticodon-binding" evidence="12">
    <location>
        <begin position="658"/>
        <end position="775"/>
    </location>
</feature>
<dbReference type="InterPro" id="IPR002302">
    <property type="entry name" value="Leu-tRNA-ligase"/>
</dbReference>
<dbReference type="Pfam" id="PF00133">
    <property type="entry name" value="tRNA-synt_1"/>
    <property type="match status" value="1"/>
</dbReference>
<feature type="domain" description="Methionyl/Leucyl tRNA synthetase" evidence="13">
    <location>
        <begin position="45"/>
        <end position="176"/>
    </location>
</feature>
<dbReference type="Gene3D" id="3.10.20.590">
    <property type="match status" value="1"/>
</dbReference>
<evidence type="ECO:0000259" key="12">
    <source>
        <dbReference type="Pfam" id="PF08264"/>
    </source>
</evidence>
<dbReference type="Gene3D" id="1.10.730.10">
    <property type="entry name" value="Isoleucyl-tRNA Synthetase, Domain 1"/>
    <property type="match status" value="1"/>
</dbReference>
<evidence type="ECO:0000256" key="10">
    <source>
        <dbReference type="RuleBase" id="RU363035"/>
    </source>
</evidence>
<dbReference type="SUPFAM" id="SSF52374">
    <property type="entry name" value="Nucleotidylyl transferase"/>
    <property type="match status" value="1"/>
</dbReference>
<dbReference type="SUPFAM" id="SSF47323">
    <property type="entry name" value="Anticodon-binding domain of a subclass of class I aminoacyl-tRNA synthetases"/>
    <property type="match status" value="1"/>
</dbReference>
<dbReference type="Proteomes" id="UP001596113">
    <property type="component" value="Unassembled WGS sequence"/>
</dbReference>
<accession>A0ABW0HVN2</accession>
<dbReference type="InterPro" id="IPR014729">
    <property type="entry name" value="Rossmann-like_a/b/a_fold"/>
</dbReference>
<evidence type="ECO:0000259" key="11">
    <source>
        <dbReference type="Pfam" id="PF00133"/>
    </source>
</evidence>
<dbReference type="Pfam" id="PF08264">
    <property type="entry name" value="Anticodon_1"/>
    <property type="match status" value="1"/>
</dbReference>
<evidence type="ECO:0000256" key="9">
    <source>
        <dbReference type="HAMAP-Rule" id="MF_00049"/>
    </source>
</evidence>
<dbReference type="NCBIfam" id="TIGR00396">
    <property type="entry name" value="leuS_bact"/>
    <property type="match status" value="1"/>
</dbReference>
<evidence type="ECO:0000313" key="16">
    <source>
        <dbReference type="Proteomes" id="UP001596113"/>
    </source>
</evidence>
<keyword evidence="4 9" id="KW-0547">Nucleotide-binding</keyword>
<comment type="caution">
    <text evidence="9">Lacks conserved residue(s) required for the propagation of feature annotation.</text>
</comment>
<comment type="subcellular location">
    <subcellularLocation>
        <location evidence="9">Cytoplasm</location>
    </subcellularLocation>
</comment>
<feature type="domain" description="Leucyl-tRNA synthetase editing" evidence="14">
    <location>
        <begin position="225"/>
        <end position="404"/>
    </location>
</feature>
<dbReference type="InterPro" id="IPR013155">
    <property type="entry name" value="M/V/L/I-tRNA-synth_anticd-bd"/>
</dbReference>
<evidence type="ECO:0000256" key="7">
    <source>
        <dbReference type="ARBA" id="ARBA00023146"/>
    </source>
</evidence>
<dbReference type="Pfam" id="PF13603">
    <property type="entry name" value="tRNA-synt_1_2"/>
    <property type="match status" value="1"/>
</dbReference>
<dbReference type="Gene3D" id="3.40.50.620">
    <property type="entry name" value="HUPs"/>
    <property type="match status" value="2"/>
</dbReference>
<dbReference type="PROSITE" id="PS00178">
    <property type="entry name" value="AA_TRNA_LIGASE_I"/>
    <property type="match status" value="1"/>
</dbReference>
<keyword evidence="2 9" id="KW-0963">Cytoplasm</keyword>
<dbReference type="InterPro" id="IPR025709">
    <property type="entry name" value="Leu_tRNA-synth_edit"/>
</dbReference>
<evidence type="ECO:0000259" key="13">
    <source>
        <dbReference type="Pfam" id="PF09334"/>
    </source>
</evidence>
<dbReference type="InterPro" id="IPR001412">
    <property type="entry name" value="aa-tRNA-synth_I_CS"/>
</dbReference>
<evidence type="ECO:0000256" key="2">
    <source>
        <dbReference type="ARBA" id="ARBA00022490"/>
    </source>
</evidence>
<dbReference type="PANTHER" id="PTHR43740:SF2">
    <property type="entry name" value="LEUCINE--TRNA LIGASE, MITOCHONDRIAL"/>
    <property type="match status" value="1"/>
</dbReference>
<name>A0ABW0HVN2_9BACL</name>
<comment type="caution">
    <text evidence="15">The sequence shown here is derived from an EMBL/GenBank/DDBJ whole genome shotgun (WGS) entry which is preliminary data.</text>
</comment>
<dbReference type="InterPro" id="IPR009080">
    <property type="entry name" value="tRNAsynth_Ia_anticodon-bd"/>
</dbReference>
<dbReference type="InterPro" id="IPR009008">
    <property type="entry name" value="Val/Leu/Ile-tRNA-synth_edit"/>
</dbReference>
<dbReference type="GO" id="GO:0004823">
    <property type="term" value="F:leucine-tRNA ligase activity"/>
    <property type="evidence" value="ECO:0007669"/>
    <property type="project" value="UniProtKB-EC"/>
</dbReference>
<dbReference type="PRINTS" id="PR00985">
    <property type="entry name" value="TRNASYNTHLEU"/>
</dbReference>
<keyword evidence="16" id="KW-1185">Reference proteome</keyword>
<gene>
    <name evidence="9 15" type="primary">leuS</name>
    <name evidence="15" type="ORF">ACFPOF_20690</name>
</gene>
<organism evidence="15 16">
    <name type="scientific">Cohnella soli</name>
    <dbReference type="NCBI Taxonomy" id="425005"/>
    <lineage>
        <taxon>Bacteria</taxon>
        <taxon>Bacillati</taxon>
        <taxon>Bacillota</taxon>
        <taxon>Bacilli</taxon>
        <taxon>Bacillales</taxon>
        <taxon>Paenibacillaceae</taxon>
        <taxon>Cohnella</taxon>
    </lineage>
</organism>
<feature type="short sequence motif" description="'KMSKS' region" evidence="9">
    <location>
        <begin position="582"/>
        <end position="586"/>
    </location>
</feature>
<evidence type="ECO:0000256" key="4">
    <source>
        <dbReference type="ARBA" id="ARBA00022741"/>
    </source>
</evidence>
<feature type="domain" description="Aminoacyl-tRNA synthetase class Ia" evidence="11">
    <location>
        <begin position="418"/>
        <end position="608"/>
    </location>
</feature>
<evidence type="ECO:0000256" key="6">
    <source>
        <dbReference type="ARBA" id="ARBA00022917"/>
    </source>
</evidence>